<gene>
    <name evidence="3" type="ORF">LtaPh_2721500</name>
</gene>
<evidence type="ECO:0000256" key="2">
    <source>
        <dbReference type="SAM" id="Phobius"/>
    </source>
</evidence>
<keyword evidence="4" id="KW-1185">Reference proteome</keyword>
<sequence>MPSAEALGCRACTDIGGLNTDSGSRARADHSATSETDAAREGQRLRSEGPRENHAGGSACGDGGGDASLTVSEVCVDLSEVSPLTSVQCLPAECGTGDDSRSATVRVTDAAPLRDNEVFSAEHGREVPSDRLAANPIPLDVPLLISAEEQEPRNSLPNIPSVIVLRHRMGCSTVVLAPHQRAFYSRYDLENFVLYKEQKYNAVNVLWRFCVLILLVLGFSFMCLVLCVCTTEWLSVQNKDSFLSVGLFFSCHSRFLRICTSRQSAWVEWIVLDAVTGTTLCHASAEFVRRFIVAMWTMGILQLLCEVVALFLGLRIVARPTRSGALVLLLVDLLLSVCIGIVTVVLFEVYTSCLQRTCEGEHVSGDSCSTHHGYGYQLYIGAVFMHVLLLVLAVCMYSYIHSIRVTSRKQLRAERRRISRGHRAEDYIAHTLGSFTTSSITGDAAGGCSARSTWNGARTTSPLECHRPERQPSIVAAVPSNVTENVFGDAVAAPSNSRRCHDQDSGDNENVTGDALRSVNPTPLQLSVSARDTSPAGGTDFNVDSAYHGSGGGFDNTTVALPTRPARGPLMVQHGALHVFFAGVPDGVDDDGDSRPRSGNRSRLCRQHRSVSAPFFDVNGPRAAAGGAATAALSATNHNTDSSFVTRGRCVGAAVAVDGYNNQRQRRDPKHASPADSFLSRAGRQCSAGLQVESTEPSPAPKQKRGLSDKPHAAPAYQKARTLQQKFFRFFNREYDSNYLTAAELGVLIAGATDWVYDDRSDMYYSFDRNMFWDPLTQEYYNCALNSWQESPDQTVGVRDMLDYIPESLESSSNGSDSQFNGEHNEDSLVLIESPTGVAAGGENVNSSG</sequence>
<feature type="compositionally biased region" description="Basic and acidic residues" evidence="1">
    <location>
        <begin position="24"/>
        <end position="54"/>
    </location>
</feature>
<name>A0A640KKS2_LEITA</name>
<feature type="transmembrane region" description="Helical" evidence="2">
    <location>
        <begin position="205"/>
        <end position="229"/>
    </location>
</feature>
<dbReference type="VEuPathDB" id="TriTrypDB:LtaPh_2721500"/>
<dbReference type="EMBL" id="BLBS01000037">
    <property type="protein sequence ID" value="GET89861.1"/>
    <property type="molecule type" value="Genomic_DNA"/>
</dbReference>
<keyword evidence="2" id="KW-1133">Transmembrane helix</keyword>
<comment type="caution">
    <text evidence="3">The sequence shown here is derived from an EMBL/GenBank/DDBJ whole genome shotgun (WGS) entry which is preliminary data.</text>
</comment>
<feature type="region of interest" description="Disordered" evidence="1">
    <location>
        <begin position="689"/>
        <end position="715"/>
    </location>
</feature>
<reference evidence="3" key="1">
    <citation type="submission" date="2019-11" db="EMBL/GenBank/DDBJ databases">
        <title>Leishmania tarentolae CDS.</title>
        <authorList>
            <person name="Goto Y."/>
            <person name="Yamagishi J."/>
        </authorList>
    </citation>
    <scope>NUCLEOTIDE SEQUENCE [LARGE SCALE GENOMIC DNA]</scope>
    <source>
        <strain evidence="3">Parrot Tar II</strain>
    </source>
</reference>
<dbReference type="OrthoDB" id="273814at2759"/>
<feature type="compositionally biased region" description="Low complexity" evidence="1">
    <location>
        <begin position="808"/>
        <end position="818"/>
    </location>
</feature>
<feature type="transmembrane region" description="Helical" evidence="2">
    <location>
        <begin position="326"/>
        <end position="347"/>
    </location>
</feature>
<dbReference type="AlphaFoldDB" id="A0A640KKS2"/>
<feature type="region of interest" description="Disordered" evidence="1">
    <location>
        <begin position="494"/>
        <end position="519"/>
    </location>
</feature>
<feature type="region of interest" description="Disordered" evidence="1">
    <location>
        <begin position="20"/>
        <end position="63"/>
    </location>
</feature>
<accession>A0A640KKS2</accession>
<organism evidence="3 4">
    <name type="scientific">Leishmania tarentolae</name>
    <name type="common">Sauroleishmania tarentolae</name>
    <dbReference type="NCBI Taxonomy" id="5689"/>
    <lineage>
        <taxon>Eukaryota</taxon>
        <taxon>Discoba</taxon>
        <taxon>Euglenozoa</taxon>
        <taxon>Kinetoplastea</taxon>
        <taxon>Metakinetoplastina</taxon>
        <taxon>Trypanosomatida</taxon>
        <taxon>Trypanosomatidae</taxon>
        <taxon>Leishmaniinae</taxon>
        <taxon>Leishmania</taxon>
        <taxon>lizard Leishmania</taxon>
    </lineage>
</organism>
<feature type="transmembrane region" description="Helical" evidence="2">
    <location>
        <begin position="376"/>
        <end position="400"/>
    </location>
</feature>
<evidence type="ECO:0000313" key="3">
    <source>
        <dbReference type="EMBL" id="GET89861.1"/>
    </source>
</evidence>
<evidence type="ECO:0000313" key="4">
    <source>
        <dbReference type="Proteomes" id="UP000419144"/>
    </source>
</evidence>
<feature type="transmembrane region" description="Helical" evidence="2">
    <location>
        <begin position="291"/>
        <end position="314"/>
    </location>
</feature>
<evidence type="ECO:0000256" key="1">
    <source>
        <dbReference type="SAM" id="MobiDB-lite"/>
    </source>
</evidence>
<protein>
    <recommendedName>
        <fullName evidence="5">Transmembrane protein</fullName>
    </recommendedName>
</protein>
<dbReference type="Proteomes" id="UP000419144">
    <property type="component" value="Unassembled WGS sequence"/>
</dbReference>
<proteinExistence type="predicted"/>
<keyword evidence="2" id="KW-0812">Transmembrane</keyword>
<feature type="region of interest" description="Disordered" evidence="1">
    <location>
        <begin position="808"/>
        <end position="849"/>
    </location>
</feature>
<evidence type="ECO:0008006" key="5">
    <source>
        <dbReference type="Google" id="ProtNLM"/>
    </source>
</evidence>
<keyword evidence="2" id="KW-0472">Membrane</keyword>